<dbReference type="PANTHER" id="PTHR30136:SF35">
    <property type="entry name" value="HTH-TYPE TRANSCRIPTIONAL REGULATOR RV1719"/>
    <property type="match status" value="1"/>
</dbReference>
<evidence type="ECO:0000256" key="1">
    <source>
        <dbReference type="ARBA" id="ARBA00023015"/>
    </source>
</evidence>
<dbReference type="Pfam" id="PF01614">
    <property type="entry name" value="IclR_C"/>
    <property type="match status" value="1"/>
</dbReference>
<dbReference type="Gene3D" id="1.10.10.10">
    <property type="entry name" value="Winged helix-like DNA-binding domain superfamily/Winged helix DNA-binding domain"/>
    <property type="match status" value="1"/>
</dbReference>
<dbReference type="InterPro" id="IPR005471">
    <property type="entry name" value="Tscrpt_reg_IclR_N"/>
</dbReference>
<keyword evidence="2" id="KW-0238">DNA-binding</keyword>
<dbReference type="OrthoDB" id="14763at2157"/>
<keyword evidence="1" id="KW-0805">Transcription regulation</keyword>
<reference evidence="6 7" key="1">
    <citation type="submission" date="2016-02" db="EMBL/GenBank/DDBJ databases">
        <title>Genome sequence of Halalkalicoccus paucihalophilus DSM 24557.</title>
        <authorList>
            <person name="Poehlein A."/>
            <person name="Daniel R."/>
        </authorList>
    </citation>
    <scope>NUCLEOTIDE SEQUENCE [LARGE SCALE GENOMIC DNA]</scope>
    <source>
        <strain evidence="6 7">DSM 24557</strain>
    </source>
</reference>
<sequence length="253" mass="27907">MNKAKNPVQAVQRTIDIIDYLRDTGGARVTEIADAVGVSKGTAHCHLATLEQNGYAIKEGHEYKLGLRFIDLAHHAKARIDIYDVTTTEVDALAEESGEMTLFTVEEGGDGVCLYVARGDNAVQTEVYVGYRNGLYHTAVGKAILAFIPAEERDSLIDRMEFKPITPNTITDPRTLRDELERVRQDGIAYNHEETIQGLVGVGAPIRDQNGTVYGAISVIGPARRMSDERLNDEIPEMIRRAVNIVEINITSL</sequence>
<feature type="domain" description="IclR-ED" evidence="5">
    <location>
        <begin position="68"/>
        <end position="252"/>
    </location>
</feature>
<protein>
    <submittedName>
        <fullName evidence="6">Putative HTH-type transcriptional regulator ArcR</fullName>
    </submittedName>
</protein>
<dbReference type="InterPro" id="IPR036388">
    <property type="entry name" value="WH-like_DNA-bd_sf"/>
</dbReference>
<dbReference type="InterPro" id="IPR011991">
    <property type="entry name" value="ArsR-like_HTH"/>
</dbReference>
<name>A0A151A9W2_9EURY</name>
<dbReference type="PROSITE" id="PS51078">
    <property type="entry name" value="ICLR_ED"/>
    <property type="match status" value="1"/>
</dbReference>
<dbReference type="PATRIC" id="fig|1008153.3.peg.3668"/>
<dbReference type="SUPFAM" id="SSF55781">
    <property type="entry name" value="GAF domain-like"/>
    <property type="match status" value="1"/>
</dbReference>
<evidence type="ECO:0000313" key="6">
    <source>
        <dbReference type="EMBL" id="KYH24498.1"/>
    </source>
</evidence>
<dbReference type="Gene3D" id="3.30.450.40">
    <property type="match status" value="1"/>
</dbReference>
<dbReference type="InterPro" id="IPR014757">
    <property type="entry name" value="Tscrpt_reg_IclR_C"/>
</dbReference>
<gene>
    <name evidence="6" type="primary">arcR_8</name>
    <name evidence="6" type="ORF">HAPAU_34810</name>
</gene>
<dbReference type="RefSeq" id="WP_066384998.1">
    <property type="nucleotide sequence ID" value="NZ_LTAZ01000013.1"/>
</dbReference>
<dbReference type="Proteomes" id="UP000075321">
    <property type="component" value="Unassembled WGS sequence"/>
</dbReference>
<dbReference type="Pfam" id="PF09339">
    <property type="entry name" value="HTH_IclR"/>
    <property type="match status" value="1"/>
</dbReference>
<dbReference type="PROSITE" id="PS51077">
    <property type="entry name" value="HTH_ICLR"/>
    <property type="match status" value="1"/>
</dbReference>
<evidence type="ECO:0000259" key="4">
    <source>
        <dbReference type="PROSITE" id="PS51077"/>
    </source>
</evidence>
<dbReference type="InterPro" id="IPR036390">
    <property type="entry name" value="WH_DNA-bd_sf"/>
</dbReference>
<keyword evidence="3" id="KW-0804">Transcription</keyword>
<dbReference type="SUPFAM" id="SSF46785">
    <property type="entry name" value="Winged helix' DNA-binding domain"/>
    <property type="match status" value="1"/>
</dbReference>
<keyword evidence="7" id="KW-1185">Reference proteome</keyword>
<proteinExistence type="predicted"/>
<dbReference type="InterPro" id="IPR029016">
    <property type="entry name" value="GAF-like_dom_sf"/>
</dbReference>
<dbReference type="EMBL" id="LTAZ01000013">
    <property type="protein sequence ID" value="KYH24498.1"/>
    <property type="molecule type" value="Genomic_DNA"/>
</dbReference>
<dbReference type="CDD" id="cd00090">
    <property type="entry name" value="HTH_ARSR"/>
    <property type="match status" value="1"/>
</dbReference>
<dbReference type="PANTHER" id="PTHR30136">
    <property type="entry name" value="HELIX-TURN-HELIX TRANSCRIPTIONAL REGULATOR, ICLR FAMILY"/>
    <property type="match status" value="1"/>
</dbReference>
<organism evidence="6 7">
    <name type="scientific">Halalkalicoccus paucihalophilus</name>
    <dbReference type="NCBI Taxonomy" id="1008153"/>
    <lineage>
        <taxon>Archaea</taxon>
        <taxon>Methanobacteriati</taxon>
        <taxon>Methanobacteriota</taxon>
        <taxon>Stenosarchaea group</taxon>
        <taxon>Halobacteria</taxon>
        <taxon>Halobacteriales</taxon>
        <taxon>Halococcaceae</taxon>
        <taxon>Halalkalicoccus</taxon>
    </lineage>
</organism>
<dbReference type="GO" id="GO:0003677">
    <property type="term" value="F:DNA binding"/>
    <property type="evidence" value="ECO:0007669"/>
    <property type="project" value="UniProtKB-KW"/>
</dbReference>
<evidence type="ECO:0000256" key="2">
    <source>
        <dbReference type="ARBA" id="ARBA00023125"/>
    </source>
</evidence>
<evidence type="ECO:0000256" key="3">
    <source>
        <dbReference type="ARBA" id="ARBA00023163"/>
    </source>
</evidence>
<comment type="caution">
    <text evidence="6">The sequence shown here is derived from an EMBL/GenBank/DDBJ whole genome shotgun (WGS) entry which is preliminary data.</text>
</comment>
<dbReference type="SMART" id="SM00346">
    <property type="entry name" value="HTH_ICLR"/>
    <property type="match status" value="1"/>
</dbReference>
<feature type="domain" description="HTH iclR-type" evidence="4">
    <location>
        <begin position="8"/>
        <end position="67"/>
    </location>
</feature>
<evidence type="ECO:0000259" key="5">
    <source>
        <dbReference type="PROSITE" id="PS51078"/>
    </source>
</evidence>
<dbReference type="GO" id="GO:0045892">
    <property type="term" value="P:negative regulation of DNA-templated transcription"/>
    <property type="evidence" value="ECO:0007669"/>
    <property type="project" value="TreeGrafter"/>
</dbReference>
<dbReference type="InterPro" id="IPR050707">
    <property type="entry name" value="HTH_MetabolicPath_Reg"/>
</dbReference>
<dbReference type="AlphaFoldDB" id="A0A151A9W2"/>
<evidence type="ECO:0000313" key="7">
    <source>
        <dbReference type="Proteomes" id="UP000075321"/>
    </source>
</evidence>
<dbReference type="GO" id="GO:0003700">
    <property type="term" value="F:DNA-binding transcription factor activity"/>
    <property type="evidence" value="ECO:0007669"/>
    <property type="project" value="TreeGrafter"/>
</dbReference>
<accession>A0A151A9W2</accession>